<evidence type="ECO:0000313" key="2">
    <source>
        <dbReference type="Proteomes" id="UP001165488"/>
    </source>
</evidence>
<dbReference type="Proteomes" id="UP001165488">
    <property type="component" value="Unassembled WGS sequence"/>
</dbReference>
<sequence length="334" mass="38488">MKHFSLIAILILCFAISCNKKKENDLELASNEIATFMTSIDHDFEELEKELLKIEKFVIELFENREEILSNGDRNKYKIEGSFANSGPNQNPELSTLYLTTKGKDRKAVEEMILLTNPLDELFKNVVEKHDVISQVYFNSAIQLNRLYPPYDARTMLDPDLDVTSFNFYYEADEKHNPTKSLVWVEEIYVDPVGKGWVLSLLNPIYFRNELKMVLAFDISINSILENYLSKTKRQLVIIDQTGTVVAGKPKAIEALSLPPLKNHTYLQTITSDSFRPEEYNLFKSKSKEVRKMISNFILSGGDTFVLNEESDNLVVNAYTMEKLDWLILDVEIQ</sequence>
<name>A0ABS9UPU3_9BACT</name>
<dbReference type="PROSITE" id="PS51257">
    <property type="entry name" value="PROKAR_LIPOPROTEIN"/>
    <property type="match status" value="1"/>
</dbReference>
<accession>A0ABS9UPU3</accession>
<dbReference type="EMBL" id="JAKZGS010000007">
    <property type="protein sequence ID" value="MCH7398424.1"/>
    <property type="molecule type" value="Genomic_DNA"/>
</dbReference>
<reference evidence="1" key="1">
    <citation type="submission" date="2022-03" db="EMBL/GenBank/DDBJ databases">
        <title>De novo assembled genomes of Belliella spp. (Cyclobacteriaceae) strains.</title>
        <authorList>
            <person name="Szabo A."/>
            <person name="Korponai K."/>
            <person name="Felfoldi T."/>
        </authorList>
    </citation>
    <scope>NUCLEOTIDE SEQUENCE</scope>
    <source>
        <strain evidence="1">DSM 107340</strain>
    </source>
</reference>
<dbReference type="RefSeq" id="WP_241274938.1">
    <property type="nucleotide sequence ID" value="NZ_JAKZGS010000007.1"/>
</dbReference>
<keyword evidence="2" id="KW-1185">Reference proteome</keyword>
<dbReference type="CDD" id="cd18773">
    <property type="entry name" value="PDC1_HK_sensor"/>
    <property type="match status" value="1"/>
</dbReference>
<evidence type="ECO:0000313" key="1">
    <source>
        <dbReference type="EMBL" id="MCH7398424.1"/>
    </source>
</evidence>
<comment type="caution">
    <text evidence="1">The sequence shown here is derived from an EMBL/GenBank/DDBJ whole genome shotgun (WGS) entry which is preliminary data.</text>
</comment>
<gene>
    <name evidence="1" type="ORF">MM236_10510</name>
</gene>
<protein>
    <submittedName>
        <fullName evidence="1">PDC sensor domain-containing protein</fullName>
    </submittedName>
</protein>
<dbReference type="Gene3D" id="3.30.450.20">
    <property type="entry name" value="PAS domain"/>
    <property type="match status" value="1"/>
</dbReference>
<proteinExistence type="predicted"/>
<organism evidence="1 2">
    <name type="scientific">Belliella calami</name>
    <dbReference type="NCBI Taxonomy" id="2923436"/>
    <lineage>
        <taxon>Bacteria</taxon>
        <taxon>Pseudomonadati</taxon>
        <taxon>Bacteroidota</taxon>
        <taxon>Cytophagia</taxon>
        <taxon>Cytophagales</taxon>
        <taxon>Cyclobacteriaceae</taxon>
        <taxon>Belliella</taxon>
    </lineage>
</organism>